<feature type="domain" description="ABC transporter substrate-binding protein PnrA-like" evidence="8">
    <location>
        <begin position="49"/>
        <end position="234"/>
    </location>
</feature>
<evidence type="ECO:0000313" key="10">
    <source>
        <dbReference type="Proteomes" id="UP000514704"/>
    </source>
</evidence>
<dbReference type="Pfam" id="PF02608">
    <property type="entry name" value="Bmp"/>
    <property type="match status" value="1"/>
</dbReference>
<evidence type="ECO:0000256" key="3">
    <source>
        <dbReference type="ARBA" id="ARBA00022729"/>
    </source>
</evidence>
<proteinExistence type="predicted"/>
<keyword evidence="5" id="KW-0449">Lipoprotein</keyword>
<accession>A0A7D7Y799</accession>
<feature type="chain" id="PRO_5028138372" evidence="7">
    <location>
        <begin position="29"/>
        <end position="595"/>
    </location>
</feature>
<evidence type="ECO:0000256" key="5">
    <source>
        <dbReference type="ARBA" id="ARBA00023288"/>
    </source>
</evidence>
<evidence type="ECO:0000256" key="7">
    <source>
        <dbReference type="SAM" id="SignalP"/>
    </source>
</evidence>
<dbReference type="InterPro" id="IPR050957">
    <property type="entry name" value="BMP_lipoprotein"/>
</dbReference>
<gene>
    <name evidence="9" type="ORF">H3143_02960</name>
</gene>
<evidence type="ECO:0000256" key="2">
    <source>
        <dbReference type="ARBA" id="ARBA00022475"/>
    </source>
</evidence>
<evidence type="ECO:0000256" key="6">
    <source>
        <dbReference type="SAM" id="MobiDB-lite"/>
    </source>
</evidence>
<dbReference type="Proteomes" id="UP000514704">
    <property type="component" value="Chromosome"/>
</dbReference>
<dbReference type="PANTHER" id="PTHR34296">
    <property type="entry name" value="TRANSCRIPTIONAL ACTIVATOR PROTEIN MED"/>
    <property type="match status" value="1"/>
</dbReference>
<dbReference type="PANTHER" id="PTHR34296:SF2">
    <property type="entry name" value="ABC TRANSPORTER GUANOSINE-BINDING PROTEIN NUPN"/>
    <property type="match status" value="1"/>
</dbReference>
<dbReference type="AlphaFoldDB" id="A0A7D7Y799"/>
<dbReference type="KEGG" id="mtuy:H3143_02960"/>
<evidence type="ECO:0000256" key="1">
    <source>
        <dbReference type="ARBA" id="ARBA00004236"/>
    </source>
</evidence>
<feature type="region of interest" description="Disordered" evidence="6">
    <location>
        <begin position="409"/>
        <end position="455"/>
    </location>
</feature>
<dbReference type="RefSeq" id="WP_182078720.1">
    <property type="nucleotide sequence ID" value="NZ_CP059674.1"/>
</dbReference>
<reference evidence="9 10" key="1">
    <citation type="journal article" date="2017" name="Int. J. Syst. Evol. Microbiol.">
        <title>Mycoplasma tullyi sp. nov., isolated from penguins of the genus Spheniscus.</title>
        <authorList>
            <person name="Yavari C.A."/>
            <person name="Ramirez A.S."/>
            <person name="Nicholas R.A.J."/>
            <person name="Radford A.D."/>
            <person name="Darby A.C."/>
            <person name="Bradbury J.M."/>
        </authorList>
    </citation>
    <scope>NUCLEOTIDE SEQUENCE [LARGE SCALE GENOMIC DNA]</scope>
    <source>
        <strain evidence="9 10">56A97T</strain>
    </source>
</reference>
<dbReference type="Gene3D" id="3.40.50.2300">
    <property type="match status" value="2"/>
</dbReference>
<sequence length="595" mass="62992">MTNKTKVKKITIALGIAGVASITGGLLASCGAASSLTYESSVQLVVSDNSSTLADQSFSETSYNGIRDFYKSVYNITLPPANDTSLSVNNGVWKRPGTTDDSRINTYRQIKNEGSFVAVATGFNQEPALNQILDNRALYNEFKDFGFIFVDGVISKKNGTNISAITFQTESAAFLTGVAAGVLVNKNSNFFRTTKVDNEDTYGIGAYVGLPLPSTISFLNGFRMGALFFNTYIQPRVEGFKKLSWVSSNAMANSGNRDSLPADISTSFNATEQRATTITTQLLQNGASLIYPIAGPQTAISQNVILSNRDTHHAQLIGVDTAQENLATTQLLAGAPGGKTIAFSTIKALDVAVDSTLQAIEKGQPVNGFYGYGWNNLATLANGGVSLSNAGLAYLPNLNDLFEKTKQTAVEGQGAAAKEEMAEKPGETPANGQPSGDQSPGTPGTTGTMNGEAMNNMSPMMETVMMKEAEGSPVAPTPTPAAAATTMKQISAEQLVTTTEANKAAVIMQYVGVLAGTSTLLPEATRMNWKIKGDELRTFKSSVEGDSKLLPILTTDNNPDTALSHKSAIIAGSFQQAEGTLLSQAGKQFVFKKLR</sequence>
<keyword evidence="10" id="KW-1185">Reference proteome</keyword>
<comment type="subcellular location">
    <subcellularLocation>
        <location evidence="1">Cell membrane</location>
    </subcellularLocation>
</comment>
<protein>
    <submittedName>
        <fullName evidence="9">BMP family protein</fullName>
    </submittedName>
</protein>
<evidence type="ECO:0000259" key="8">
    <source>
        <dbReference type="Pfam" id="PF02608"/>
    </source>
</evidence>
<feature type="compositionally biased region" description="Low complexity" evidence="6">
    <location>
        <begin position="432"/>
        <end position="448"/>
    </location>
</feature>
<keyword evidence="2" id="KW-1003">Cell membrane</keyword>
<keyword evidence="3 7" id="KW-0732">Signal</keyword>
<dbReference type="GO" id="GO:0005886">
    <property type="term" value="C:plasma membrane"/>
    <property type="evidence" value="ECO:0007669"/>
    <property type="project" value="UniProtKB-SubCell"/>
</dbReference>
<evidence type="ECO:0000256" key="4">
    <source>
        <dbReference type="ARBA" id="ARBA00023136"/>
    </source>
</evidence>
<dbReference type="EMBL" id="CP059674">
    <property type="protein sequence ID" value="QMT98435.1"/>
    <property type="molecule type" value="Genomic_DNA"/>
</dbReference>
<dbReference type="InterPro" id="IPR003760">
    <property type="entry name" value="PnrA-like"/>
</dbReference>
<feature type="signal peptide" evidence="7">
    <location>
        <begin position="1"/>
        <end position="28"/>
    </location>
</feature>
<organism evidence="9 10">
    <name type="scientific">Mycoplasma tullyi</name>
    <dbReference type="NCBI Taxonomy" id="1612150"/>
    <lineage>
        <taxon>Bacteria</taxon>
        <taxon>Bacillati</taxon>
        <taxon>Mycoplasmatota</taxon>
        <taxon>Mollicutes</taxon>
        <taxon>Mycoplasmataceae</taxon>
        <taxon>Mycoplasma</taxon>
    </lineage>
</organism>
<feature type="compositionally biased region" description="Basic and acidic residues" evidence="6">
    <location>
        <begin position="417"/>
        <end position="426"/>
    </location>
</feature>
<name>A0A7D7Y799_9MOLU</name>
<keyword evidence="4" id="KW-0472">Membrane</keyword>
<dbReference type="PROSITE" id="PS51257">
    <property type="entry name" value="PROKAR_LIPOPROTEIN"/>
    <property type="match status" value="1"/>
</dbReference>
<evidence type="ECO:0000313" key="9">
    <source>
        <dbReference type="EMBL" id="QMT98435.1"/>
    </source>
</evidence>